<evidence type="ECO:0000313" key="2">
    <source>
        <dbReference type="Proteomes" id="UP001449657"/>
    </source>
</evidence>
<evidence type="ECO:0000313" key="1">
    <source>
        <dbReference type="EMBL" id="WZN47513.1"/>
    </source>
</evidence>
<dbReference type="EMBL" id="CP150096">
    <property type="protein sequence ID" value="WZN47513.1"/>
    <property type="molecule type" value="Genomic_DNA"/>
</dbReference>
<organism evidence="1 2">
    <name type="scientific">Chitinophaga caseinilytica</name>
    <dbReference type="NCBI Taxonomy" id="2267521"/>
    <lineage>
        <taxon>Bacteria</taxon>
        <taxon>Pseudomonadati</taxon>
        <taxon>Bacteroidota</taxon>
        <taxon>Chitinophagia</taxon>
        <taxon>Chitinophagales</taxon>
        <taxon>Chitinophagaceae</taxon>
        <taxon>Chitinophaga</taxon>
    </lineage>
</organism>
<reference evidence="1 2" key="1">
    <citation type="submission" date="2024-03" db="EMBL/GenBank/DDBJ databases">
        <title>Chitinophaga caseinilytica sp. nov., a casein hydrolysing bacterium isolated from forest soil.</title>
        <authorList>
            <person name="Lee D.S."/>
            <person name="Han D.M."/>
            <person name="Baek J.H."/>
            <person name="Choi D.G."/>
            <person name="Jeon J.H."/>
            <person name="Jeon C.O."/>
        </authorList>
    </citation>
    <scope>NUCLEOTIDE SEQUENCE [LARGE SCALE GENOMIC DNA]</scope>
    <source>
        <strain evidence="1 2">KACC 19118</strain>
    </source>
</reference>
<proteinExistence type="predicted"/>
<keyword evidence="2" id="KW-1185">Reference proteome</keyword>
<dbReference type="Proteomes" id="UP001449657">
    <property type="component" value="Chromosome"/>
</dbReference>
<sequence>MDKLEKLTRDYAAVLEKVKERRAAWQQKAKPFLIQYLNEITARFPLKWKTGANEMMQGLEAVYLLFDHEPSGIVEQSPFSVVQKMKIGGFLSFSQTRNGQIVVWISFPFIDGMTEEKPRNETIETLEPEELEPEALNRFIGKFLEEMIQWEDDARDEIGFIRHRD</sequence>
<protein>
    <submittedName>
        <fullName evidence="1">Uncharacterized protein</fullName>
    </submittedName>
</protein>
<dbReference type="RefSeq" id="WP_341842147.1">
    <property type="nucleotide sequence ID" value="NZ_CP149792.1"/>
</dbReference>
<accession>A0ABZ2Z718</accession>
<name>A0ABZ2Z718_9BACT</name>
<gene>
    <name evidence="1" type="ORF">WJU22_04910</name>
</gene>